<accession>A0A448XCY9</accession>
<dbReference type="AlphaFoldDB" id="A0A448XCY9"/>
<protein>
    <submittedName>
        <fullName evidence="1">Uncharacterized protein</fullName>
    </submittedName>
</protein>
<evidence type="ECO:0000313" key="2">
    <source>
        <dbReference type="Proteomes" id="UP000784294"/>
    </source>
</evidence>
<evidence type="ECO:0000313" key="1">
    <source>
        <dbReference type="EMBL" id="VEL33677.1"/>
    </source>
</evidence>
<dbReference type="EMBL" id="CAAALY010246216">
    <property type="protein sequence ID" value="VEL33677.1"/>
    <property type="molecule type" value="Genomic_DNA"/>
</dbReference>
<comment type="caution">
    <text evidence="1">The sequence shown here is derived from an EMBL/GenBank/DDBJ whole genome shotgun (WGS) entry which is preliminary data.</text>
</comment>
<sequence>MRLPAHPLHLCPLFWCHQVTVWQIKSHRPSCFAQTTRPARQSPIGSGQLMDLQPRLLGLSDQVAIGLAINRPSKWLTSSPRSPRHSPPSPGLWSIPSEHLVGTANFGRCTSVKTTDMKMTFENSTQHVPFELHVPRFTSTHTHTHT</sequence>
<dbReference type="Proteomes" id="UP000784294">
    <property type="component" value="Unassembled WGS sequence"/>
</dbReference>
<reference evidence="1" key="1">
    <citation type="submission" date="2018-11" db="EMBL/GenBank/DDBJ databases">
        <authorList>
            <consortium name="Pathogen Informatics"/>
        </authorList>
    </citation>
    <scope>NUCLEOTIDE SEQUENCE</scope>
</reference>
<gene>
    <name evidence="1" type="ORF">PXEA_LOCUS27117</name>
</gene>
<keyword evidence="2" id="KW-1185">Reference proteome</keyword>
<organism evidence="1 2">
    <name type="scientific">Protopolystoma xenopodis</name>
    <dbReference type="NCBI Taxonomy" id="117903"/>
    <lineage>
        <taxon>Eukaryota</taxon>
        <taxon>Metazoa</taxon>
        <taxon>Spiralia</taxon>
        <taxon>Lophotrochozoa</taxon>
        <taxon>Platyhelminthes</taxon>
        <taxon>Monogenea</taxon>
        <taxon>Polyopisthocotylea</taxon>
        <taxon>Polystomatidea</taxon>
        <taxon>Polystomatidae</taxon>
        <taxon>Protopolystoma</taxon>
    </lineage>
</organism>
<name>A0A448XCY9_9PLAT</name>
<proteinExistence type="predicted"/>